<gene>
    <name evidence="7" type="ORF">GCM10011501_27340</name>
</gene>
<dbReference type="InterPro" id="IPR005598">
    <property type="entry name" value="ATP_synth_I"/>
</dbReference>
<proteinExistence type="predicted"/>
<accession>A0ABQ3J1U9</accession>
<dbReference type="Proteomes" id="UP000626370">
    <property type="component" value="Unassembled WGS sequence"/>
</dbReference>
<evidence type="ECO:0000256" key="1">
    <source>
        <dbReference type="ARBA" id="ARBA00004651"/>
    </source>
</evidence>
<name>A0ABQ3J1U9_9GAMM</name>
<dbReference type="RefSeq" id="WP_189378811.1">
    <property type="nucleotide sequence ID" value="NZ_BNAH01000011.1"/>
</dbReference>
<comment type="subcellular location">
    <subcellularLocation>
        <location evidence="1">Cell membrane</location>
        <topology evidence="1">Multi-pass membrane protein</topology>
    </subcellularLocation>
</comment>
<protein>
    <recommendedName>
        <fullName evidence="9">F0F1 ATP synthase assembly protein I</fullName>
    </recommendedName>
</protein>
<evidence type="ECO:0000256" key="4">
    <source>
        <dbReference type="ARBA" id="ARBA00022989"/>
    </source>
</evidence>
<dbReference type="EMBL" id="BNAH01000011">
    <property type="protein sequence ID" value="GHE96230.1"/>
    <property type="molecule type" value="Genomic_DNA"/>
</dbReference>
<keyword evidence="4 6" id="KW-1133">Transmembrane helix</keyword>
<sequence length="127" mass="14101">MNNKLATVGRKIALTQILFTTVLMLLITLMVYFIWGANYAKSAFVGGIIAIIPNIIFAFKAFKYAGAQSARKVMESFYSGVKIKMLYTALLFALAFKFLVITPVALLSTYCVVVFLPLLLPAVLREH</sequence>
<keyword evidence="2" id="KW-1003">Cell membrane</keyword>
<evidence type="ECO:0000256" key="5">
    <source>
        <dbReference type="ARBA" id="ARBA00023136"/>
    </source>
</evidence>
<evidence type="ECO:0000313" key="7">
    <source>
        <dbReference type="EMBL" id="GHE96230.1"/>
    </source>
</evidence>
<evidence type="ECO:0000256" key="3">
    <source>
        <dbReference type="ARBA" id="ARBA00022692"/>
    </source>
</evidence>
<keyword evidence="8" id="KW-1185">Reference proteome</keyword>
<evidence type="ECO:0008006" key="9">
    <source>
        <dbReference type="Google" id="ProtNLM"/>
    </source>
</evidence>
<evidence type="ECO:0000256" key="6">
    <source>
        <dbReference type="SAM" id="Phobius"/>
    </source>
</evidence>
<feature type="transmembrane region" description="Helical" evidence="6">
    <location>
        <begin position="43"/>
        <end position="62"/>
    </location>
</feature>
<evidence type="ECO:0000256" key="2">
    <source>
        <dbReference type="ARBA" id="ARBA00022475"/>
    </source>
</evidence>
<reference evidence="8" key="1">
    <citation type="journal article" date="2019" name="Int. J. Syst. Evol. Microbiol.">
        <title>The Global Catalogue of Microorganisms (GCM) 10K type strain sequencing project: providing services to taxonomists for standard genome sequencing and annotation.</title>
        <authorList>
            <consortium name="The Broad Institute Genomics Platform"/>
            <consortium name="The Broad Institute Genome Sequencing Center for Infectious Disease"/>
            <person name="Wu L."/>
            <person name="Ma J."/>
        </authorList>
    </citation>
    <scope>NUCLEOTIDE SEQUENCE [LARGE SCALE GENOMIC DNA]</scope>
    <source>
        <strain evidence="8">CGMCC 1.15922</strain>
    </source>
</reference>
<comment type="caution">
    <text evidence="7">The sequence shown here is derived from an EMBL/GenBank/DDBJ whole genome shotgun (WGS) entry which is preliminary data.</text>
</comment>
<feature type="transmembrane region" description="Helical" evidence="6">
    <location>
        <begin position="83"/>
        <end position="101"/>
    </location>
</feature>
<dbReference type="Pfam" id="PF03899">
    <property type="entry name" value="ATP-synt_I"/>
    <property type="match status" value="1"/>
</dbReference>
<keyword evidence="5 6" id="KW-0472">Membrane</keyword>
<organism evidence="7 8">
    <name type="scientific">Thalassotalea profundi</name>
    <dbReference type="NCBI Taxonomy" id="2036687"/>
    <lineage>
        <taxon>Bacteria</taxon>
        <taxon>Pseudomonadati</taxon>
        <taxon>Pseudomonadota</taxon>
        <taxon>Gammaproteobacteria</taxon>
        <taxon>Alteromonadales</taxon>
        <taxon>Colwelliaceae</taxon>
        <taxon>Thalassotalea</taxon>
    </lineage>
</organism>
<keyword evidence="3 6" id="KW-0812">Transmembrane</keyword>
<feature type="transmembrane region" description="Helical" evidence="6">
    <location>
        <begin position="12"/>
        <end position="37"/>
    </location>
</feature>
<evidence type="ECO:0000313" key="8">
    <source>
        <dbReference type="Proteomes" id="UP000626370"/>
    </source>
</evidence>